<dbReference type="Pfam" id="PF20684">
    <property type="entry name" value="Fung_rhodopsin"/>
    <property type="match status" value="1"/>
</dbReference>
<dbReference type="InterPro" id="IPR002225">
    <property type="entry name" value="3Beta_OHSteriod_DH/Estase"/>
</dbReference>
<dbReference type="OrthoDB" id="10058185at2759"/>
<feature type="transmembrane region" description="Helical" evidence="1">
    <location>
        <begin position="37"/>
        <end position="58"/>
    </location>
</feature>
<evidence type="ECO:0000259" key="2">
    <source>
        <dbReference type="Pfam" id="PF01073"/>
    </source>
</evidence>
<keyword evidence="5" id="KW-1185">Reference proteome</keyword>
<dbReference type="InterPro" id="IPR049326">
    <property type="entry name" value="Rhodopsin_dom_fungi"/>
</dbReference>
<dbReference type="Proteomes" id="UP000566819">
    <property type="component" value="Unassembled WGS sequence"/>
</dbReference>
<reference evidence="4 5" key="1">
    <citation type="submission" date="2020-03" db="EMBL/GenBank/DDBJ databases">
        <title>Draft Genome Sequence of Cudoniella acicularis.</title>
        <authorList>
            <person name="Buettner E."/>
            <person name="Kellner H."/>
        </authorList>
    </citation>
    <scope>NUCLEOTIDE SEQUENCE [LARGE SCALE GENOMIC DNA]</scope>
    <source>
        <strain evidence="4 5">DSM 108380</strain>
    </source>
</reference>
<dbReference type="GO" id="GO:0016616">
    <property type="term" value="F:oxidoreductase activity, acting on the CH-OH group of donors, NAD or NADP as acceptor"/>
    <property type="evidence" value="ECO:0007669"/>
    <property type="project" value="InterPro"/>
</dbReference>
<feature type="transmembrane region" description="Helical" evidence="1">
    <location>
        <begin position="70"/>
        <end position="90"/>
    </location>
</feature>
<feature type="transmembrane region" description="Helical" evidence="1">
    <location>
        <begin position="234"/>
        <end position="261"/>
    </location>
</feature>
<evidence type="ECO:0008006" key="6">
    <source>
        <dbReference type="Google" id="ProtNLM"/>
    </source>
</evidence>
<feature type="domain" description="Rhodopsin" evidence="3">
    <location>
        <begin position="55"/>
        <end position="244"/>
    </location>
</feature>
<gene>
    <name evidence="4" type="ORF">G7Y89_g4782</name>
</gene>
<dbReference type="AlphaFoldDB" id="A0A8H4W4D8"/>
<sequence>MSNSTDAMLAALANYPAMPPPPGVQSNFDHPQTDGKVLIIVGILSTILPFIAVVLRLYARKYVSRQSIWWDDGLCLLAVLGSIVHTTLMIKNLDNGLGKHMWDIRALSLTHNRLVLVVMNDVIAFTTYLVRCSILLLYYRLFNVSDLSRRLVWVGLALCTIITIPNLGVIITRDVKCSEPTSILTTTFCHTRTVSTNIITFDVFNVVLDFYILFIPLHQVRGLQMKATKKRRLIALFGVGFLITMGDLGSVFVVGGCGLLGHHIVKYLLESGDATRITVFDISTKNNRYNDPRVEYIIGSITSRDDVLSALKKTNAQVIINTASPDPLVPVPRLLEDVNITGTQNVLDCAMECGIKIHVYTSSSEVVQNSYDDIIMANEIWPLPENPVDGAVYSRTKKVGEELVLKANGQNGLLTTAIRLCTIFGEGDRVLTKQMVEMAQDGRAKYHVGSGKNLYDFIYAGNAAEGHILAAQKLLEASRSEQPIPQELRVDGEAFFMTNGDPMPFWDFSRRVAAEIGKPLAEGDIWLLPLGLVCFFARMLEWVTWAATFGGQPSITANMLRYTAEVRTFDITKARQRLGYRPRVDMNEGIRLAVNWHLAHFSGQKDSS</sequence>
<organism evidence="4 5">
    <name type="scientific">Cudoniella acicularis</name>
    <dbReference type="NCBI Taxonomy" id="354080"/>
    <lineage>
        <taxon>Eukaryota</taxon>
        <taxon>Fungi</taxon>
        <taxon>Dikarya</taxon>
        <taxon>Ascomycota</taxon>
        <taxon>Pezizomycotina</taxon>
        <taxon>Leotiomycetes</taxon>
        <taxon>Helotiales</taxon>
        <taxon>Tricladiaceae</taxon>
        <taxon>Cudoniella</taxon>
    </lineage>
</organism>
<name>A0A8H4W4D8_9HELO</name>
<evidence type="ECO:0000259" key="3">
    <source>
        <dbReference type="Pfam" id="PF20684"/>
    </source>
</evidence>
<keyword evidence="1" id="KW-0472">Membrane</keyword>
<evidence type="ECO:0000313" key="5">
    <source>
        <dbReference type="Proteomes" id="UP000566819"/>
    </source>
</evidence>
<feature type="domain" description="3-beta hydroxysteroid dehydrogenase/isomerase" evidence="2">
    <location>
        <begin position="253"/>
        <end position="520"/>
    </location>
</feature>
<keyword evidence="1" id="KW-0812">Transmembrane</keyword>
<accession>A0A8H4W4D8</accession>
<dbReference type="InterPro" id="IPR036291">
    <property type="entry name" value="NAD(P)-bd_dom_sf"/>
</dbReference>
<feature type="transmembrane region" description="Helical" evidence="1">
    <location>
        <begin position="194"/>
        <end position="214"/>
    </location>
</feature>
<feature type="transmembrane region" description="Helical" evidence="1">
    <location>
        <begin position="114"/>
        <end position="139"/>
    </location>
</feature>
<protein>
    <recommendedName>
        <fullName evidence="6">3-beta hydroxysteroid dehydrogenase/isomerase domain-containing protein</fullName>
    </recommendedName>
</protein>
<comment type="caution">
    <text evidence="4">The sequence shown here is derived from an EMBL/GenBank/DDBJ whole genome shotgun (WGS) entry which is preliminary data.</text>
</comment>
<keyword evidence="1" id="KW-1133">Transmembrane helix</keyword>
<feature type="transmembrane region" description="Helical" evidence="1">
    <location>
        <begin position="151"/>
        <end position="171"/>
    </location>
</feature>
<proteinExistence type="predicted"/>
<dbReference type="EMBL" id="JAAMPI010000269">
    <property type="protein sequence ID" value="KAF4633342.1"/>
    <property type="molecule type" value="Genomic_DNA"/>
</dbReference>
<evidence type="ECO:0000256" key="1">
    <source>
        <dbReference type="SAM" id="Phobius"/>
    </source>
</evidence>
<dbReference type="Gene3D" id="3.40.50.720">
    <property type="entry name" value="NAD(P)-binding Rossmann-like Domain"/>
    <property type="match status" value="1"/>
</dbReference>
<dbReference type="SUPFAM" id="SSF51735">
    <property type="entry name" value="NAD(P)-binding Rossmann-fold domains"/>
    <property type="match status" value="1"/>
</dbReference>
<dbReference type="PANTHER" id="PTHR43000">
    <property type="entry name" value="DTDP-D-GLUCOSE 4,6-DEHYDRATASE-RELATED"/>
    <property type="match status" value="1"/>
</dbReference>
<dbReference type="GO" id="GO:0006694">
    <property type="term" value="P:steroid biosynthetic process"/>
    <property type="evidence" value="ECO:0007669"/>
    <property type="project" value="InterPro"/>
</dbReference>
<evidence type="ECO:0000313" key="4">
    <source>
        <dbReference type="EMBL" id="KAF4633342.1"/>
    </source>
</evidence>
<dbReference type="Pfam" id="PF01073">
    <property type="entry name" value="3Beta_HSD"/>
    <property type="match status" value="1"/>
</dbReference>